<evidence type="ECO:0000313" key="13">
    <source>
        <dbReference type="EMBL" id="MDG3585982.1"/>
    </source>
</evidence>
<evidence type="ECO:0000256" key="6">
    <source>
        <dbReference type="ARBA" id="ARBA00023136"/>
    </source>
</evidence>
<keyword evidence="7 8" id="KW-0998">Cell outer membrane</keyword>
<organism evidence="13 14">
    <name type="scientific">Galbibacter pacificus</name>
    <dbReference type="NCBI Taxonomy" id="2996052"/>
    <lineage>
        <taxon>Bacteria</taxon>
        <taxon>Pseudomonadati</taxon>
        <taxon>Bacteroidota</taxon>
        <taxon>Flavobacteriia</taxon>
        <taxon>Flavobacteriales</taxon>
        <taxon>Flavobacteriaceae</taxon>
        <taxon>Galbibacter</taxon>
    </lineage>
</organism>
<evidence type="ECO:0000256" key="2">
    <source>
        <dbReference type="ARBA" id="ARBA00022448"/>
    </source>
</evidence>
<feature type="chain" id="PRO_5047334413" evidence="10">
    <location>
        <begin position="23"/>
        <end position="980"/>
    </location>
</feature>
<dbReference type="InterPro" id="IPR023996">
    <property type="entry name" value="TonB-dep_OMP_SusC/RagA"/>
</dbReference>
<gene>
    <name evidence="13" type="ORF">OSR52_08870</name>
</gene>
<dbReference type="NCBIfam" id="TIGR04056">
    <property type="entry name" value="OMP_RagA_SusC"/>
    <property type="match status" value="1"/>
</dbReference>
<feature type="domain" description="TonB-dependent receptor plug" evidence="12">
    <location>
        <begin position="115"/>
        <end position="223"/>
    </location>
</feature>
<dbReference type="SUPFAM" id="SSF49464">
    <property type="entry name" value="Carboxypeptidase regulatory domain-like"/>
    <property type="match status" value="1"/>
</dbReference>
<evidence type="ECO:0000256" key="3">
    <source>
        <dbReference type="ARBA" id="ARBA00022452"/>
    </source>
</evidence>
<dbReference type="InterPro" id="IPR023997">
    <property type="entry name" value="TonB-dep_OMP_SusC/RagA_CS"/>
</dbReference>
<dbReference type="InterPro" id="IPR000531">
    <property type="entry name" value="Beta-barrel_TonB"/>
</dbReference>
<evidence type="ECO:0000256" key="5">
    <source>
        <dbReference type="ARBA" id="ARBA00023077"/>
    </source>
</evidence>
<dbReference type="Gene3D" id="2.60.40.1120">
    <property type="entry name" value="Carboxypeptidase-like, regulatory domain"/>
    <property type="match status" value="1"/>
</dbReference>
<sequence>MKADLKKAILGIVFFSAQLAFAQSTVKGKITDASQVPIPGVTIMEAGTDNGTVSDFDGTYSLATDSDNAVLIFSYIGFKTQEIPVRGQDIMDVTLEENREILDEVVVVGYGKMKKSDLTGAVSSVDAEQLERFPKTNAAEALQGQVSGLNIRVNASDAEGSGTSIQIRGQNSISASNSPLIILDGIPYYGNLSEINPVDIQSMDVLKDASSTAIYGSRGANGVILITTKKGKTGKPMITYDTYYRLDAVGYYPAMMDGRRFGDAKVTYGEPLTNIEQKNYDAGHTTDWMDIATRTGASVQHNLSVRGASEKINYYISAGINDNTGIVVGDDFKRVSLRTNIETEIADWITFGTTTQLGFYDRDGISADVDKAFNSNPLGDAYNEDGSYTLDSWEDAFWAANPMADTAADNNNDTWRIITNNYFDIKIPFVAGLSYKLNVGYNYSHRQYERYYGMDTRTGNKVNGELYNSYQYDKDWVVENIISYNRTFGKHSLFLTGLYSTQENSYQFNTLTGRGFPNDLLGYYQPSNASSLSGDANYTQRNYVSQMFRSNYTFDDRYLLTFTVRRDGYSGFGKDNKFGVFPSFAFGWNLANEGFIKNSEKLGFISQLKLRLSYGENGNEAIAPYSSLAPLYPKANLDENHQTAVGYYPEKLGNPELSWETTRSFNIGTDFSLWKNRVSGNVDVYFSKTTDLLLNRTIPALNGTDQITENVGETKNQGVDITLNTINIAKTDFTWRTNVVFSRYKTEIVNVGLTDDNGNYIDDVASRWFIGQPINVNYDYLIDGVWQVADFNDPAIPDSMKEGYRPGDMKYKDVDGDGDVDASDQTIIGSAVPTFSAGLTNIISYKNFSFSFFLNGIFGIDRRNPVLNNFIPQLENVYDIVDYWREDNTNTIYPKNTPGSNKYDTDYFDSATFVRLQDITLSYNFEKDLMDKMGLNSLQVYIDLKNVHTWTDWIGVDPEHVSNQGNPMPKSYLIGLKVSL</sequence>
<keyword evidence="4 8" id="KW-0812">Transmembrane</keyword>
<dbReference type="SUPFAM" id="SSF56935">
    <property type="entry name" value="Porins"/>
    <property type="match status" value="1"/>
</dbReference>
<dbReference type="Gene3D" id="2.170.130.10">
    <property type="entry name" value="TonB-dependent receptor, plug domain"/>
    <property type="match status" value="1"/>
</dbReference>
<evidence type="ECO:0000256" key="4">
    <source>
        <dbReference type="ARBA" id="ARBA00022692"/>
    </source>
</evidence>
<keyword evidence="5 9" id="KW-0798">TonB box</keyword>
<keyword evidence="13" id="KW-0675">Receptor</keyword>
<dbReference type="InterPro" id="IPR012910">
    <property type="entry name" value="Plug_dom"/>
</dbReference>
<keyword evidence="14" id="KW-1185">Reference proteome</keyword>
<evidence type="ECO:0000256" key="9">
    <source>
        <dbReference type="RuleBase" id="RU003357"/>
    </source>
</evidence>
<keyword evidence="3 8" id="KW-1134">Transmembrane beta strand</keyword>
<keyword evidence="10" id="KW-0732">Signal</keyword>
<comment type="subcellular location">
    <subcellularLocation>
        <location evidence="1 8">Cell outer membrane</location>
        <topology evidence="1 8">Multi-pass membrane protein</topology>
    </subcellularLocation>
</comment>
<dbReference type="InterPro" id="IPR036942">
    <property type="entry name" value="Beta-barrel_TonB_sf"/>
</dbReference>
<evidence type="ECO:0000259" key="12">
    <source>
        <dbReference type="Pfam" id="PF07715"/>
    </source>
</evidence>
<comment type="caution">
    <text evidence="13">The sequence shown here is derived from an EMBL/GenBank/DDBJ whole genome shotgun (WGS) entry which is preliminary data.</text>
</comment>
<evidence type="ECO:0000256" key="7">
    <source>
        <dbReference type="ARBA" id="ARBA00023237"/>
    </source>
</evidence>
<dbReference type="Pfam" id="PF07715">
    <property type="entry name" value="Plug"/>
    <property type="match status" value="1"/>
</dbReference>
<evidence type="ECO:0000313" key="14">
    <source>
        <dbReference type="Proteomes" id="UP001153642"/>
    </source>
</evidence>
<accession>A0ABT6FS96</accession>
<evidence type="ECO:0000256" key="10">
    <source>
        <dbReference type="SAM" id="SignalP"/>
    </source>
</evidence>
<name>A0ABT6FS96_9FLAO</name>
<comment type="similarity">
    <text evidence="8 9">Belongs to the TonB-dependent receptor family.</text>
</comment>
<evidence type="ECO:0000259" key="11">
    <source>
        <dbReference type="Pfam" id="PF00593"/>
    </source>
</evidence>
<dbReference type="Pfam" id="PF13715">
    <property type="entry name" value="CarbopepD_reg_2"/>
    <property type="match status" value="1"/>
</dbReference>
<dbReference type="InterPro" id="IPR008969">
    <property type="entry name" value="CarboxyPept-like_regulatory"/>
</dbReference>
<dbReference type="Pfam" id="PF00593">
    <property type="entry name" value="TonB_dep_Rec_b-barrel"/>
    <property type="match status" value="1"/>
</dbReference>
<evidence type="ECO:0000256" key="1">
    <source>
        <dbReference type="ARBA" id="ARBA00004571"/>
    </source>
</evidence>
<dbReference type="InterPro" id="IPR037066">
    <property type="entry name" value="Plug_dom_sf"/>
</dbReference>
<dbReference type="Proteomes" id="UP001153642">
    <property type="component" value="Unassembled WGS sequence"/>
</dbReference>
<dbReference type="InterPro" id="IPR039426">
    <property type="entry name" value="TonB-dep_rcpt-like"/>
</dbReference>
<dbReference type="RefSeq" id="WP_277900104.1">
    <property type="nucleotide sequence ID" value="NZ_JAPMUA010000003.1"/>
</dbReference>
<proteinExistence type="inferred from homology"/>
<evidence type="ECO:0000256" key="8">
    <source>
        <dbReference type="PROSITE-ProRule" id="PRU01360"/>
    </source>
</evidence>
<protein>
    <submittedName>
        <fullName evidence="13">TonB-dependent receptor</fullName>
    </submittedName>
</protein>
<dbReference type="Gene3D" id="2.40.170.20">
    <property type="entry name" value="TonB-dependent receptor, beta-barrel domain"/>
    <property type="match status" value="1"/>
</dbReference>
<dbReference type="PROSITE" id="PS52016">
    <property type="entry name" value="TONB_DEPENDENT_REC_3"/>
    <property type="match status" value="1"/>
</dbReference>
<feature type="signal peptide" evidence="10">
    <location>
        <begin position="1"/>
        <end position="22"/>
    </location>
</feature>
<feature type="domain" description="TonB-dependent receptor-like beta-barrel" evidence="11">
    <location>
        <begin position="373"/>
        <end position="816"/>
    </location>
</feature>
<keyword evidence="2 8" id="KW-0813">Transport</keyword>
<keyword evidence="6 8" id="KW-0472">Membrane</keyword>
<reference evidence="13" key="1">
    <citation type="submission" date="2022-11" db="EMBL/GenBank/DDBJ databases">
        <title>High-quality draft genome sequence of Galbibacter sp. strain CMA-7.</title>
        <authorList>
            <person name="Wei L."/>
            <person name="Dong C."/>
            <person name="Shao Z."/>
        </authorList>
    </citation>
    <scope>NUCLEOTIDE SEQUENCE</scope>
    <source>
        <strain evidence="13">CMA-7</strain>
    </source>
</reference>
<dbReference type="EMBL" id="JAPMUA010000003">
    <property type="protein sequence ID" value="MDG3585982.1"/>
    <property type="molecule type" value="Genomic_DNA"/>
</dbReference>
<dbReference type="NCBIfam" id="TIGR04057">
    <property type="entry name" value="SusC_RagA_signa"/>
    <property type="match status" value="1"/>
</dbReference>